<comment type="caution">
    <text evidence="1">The sequence shown here is derived from an EMBL/GenBank/DDBJ whole genome shotgun (WGS) entry which is preliminary data.</text>
</comment>
<sequence length="240" mass="28359">MKFIEKQWVDSTLKGNLFFNIAKYYIELEKINGKGIGDSKEGSFSKYINPKNEQMYISLDEKKWHEIPFEKACSHTRMEHLDNTPMCCFVFLSHKKDFVYDGEMYVLKENVADELLEEFGNHEVFIVAKPKEFFNKIHSYANDNGFKSFEGVVQYYDPMKEDFPMTLSEYRIKPLKAFLYKRTEFKNQREVRVVFNTSWGKGRTIYLGNLEGHLSKLSKEELIGMNSEKEVIEDFIKSYS</sequence>
<reference evidence="2" key="1">
    <citation type="journal article" date="2019" name="Int. J. Syst. Evol. Microbiol.">
        <title>The Global Catalogue of Microorganisms (GCM) 10K type strain sequencing project: providing services to taxonomists for standard genome sequencing and annotation.</title>
        <authorList>
            <consortium name="The Broad Institute Genomics Platform"/>
            <consortium name="The Broad Institute Genome Sequencing Center for Infectious Disease"/>
            <person name="Wu L."/>
            <person name="Ma J."/>
        </authorList>
    </citation>
    <scope>NUCLEOTIDE SEQUENCE [LARGE SCALE GENOMIC DNA]</scope>
    <source>
        <strain evidence="2">CGMCC 4.1621</strain>
    </source>
</reference>
<name>A0ABW2EKN4_9BACI</name>
<organism evidence="1 2">
    <name type="scientific">Halobacillus seohaensis</name>
    <dbReference type="NCBI Taxonomy" id="447421"/>
    <lineage>
        <taxon>Bacteria</taxon>
        <taxon>Bacillati</taxon>
        <taxon>Bacillota</taxon>
        <taxon>Bacilli</taxon>
        <taxon>Bacillales</taxon>
        <taxon>Bacillaceae</taxon>
        <taxon>Halobacillus</taxon>
    </lineage>
</organism>
<dbReference type="EMBL" id="JBHSZV010000033">
    <property type="protein sequence ID" value="MFC7062830.1"/>
    <property type="molecule type" value="Genomic_DNA"/>
</dbReference>
<evidence type="ECO:0000313" key="2">
    <source>
        <dbReference type="Proteomes" id="UP001596410"/>
    </source>
</evidence>
<keyword evidence="2" id="KW-1185">Reference proteome</keyword>
<protein>
    <submittedName>
        <fullName evidence="1">Uncharacterized protein</fullName>
    </submittedName>
</protein>
<dbReference type="Proteomes" id="UP001596410">
    <property type="component" value="Unassembled WGS sequence"/>
</dbReference>
<gene>
    <name evidence="1" type="ORF">ACFQIC_13375</name>
</gene>
<accession>A0ABW2EKN4</accession>
<evidence type="ECO:0000313" key="1">
    <source>
        <dbReference type="EMBL" id="MFC7062830.1"/>
    </source>
</evidence>
<dbReference type="RefSeq" id="WP_204710622.1">
    <property type="nucleotide sequence ID" value="NZ_JBHSZV010000033.1"/>
</dbReference>
<proteinExistence type="predicted"/>